<protein>
    <submittedName>
        <fullName evidence="4">Uncharacterized protein LOC111499795 isoform X2</fullName>
    </submittedName>
</protein>
<feature type="region of interest" description="Disordered" evidence="1">
    <location>
        <begin position="103"/>
        <end position="128"/>
    </location>
</feature>
<dbReference type="Proteomes" id="UP000504608">
    <property type="component" value="Unplaced"/>
</dbReference>
<proteinExistence type="predicted"/>
<evidence type="ECO:0000256" key="2">
    <source>
        <dbReference type="SAM" id="Phobius"/>
    </source>
</evidence>
<sequence length="175" mass="19637">MFNFEDELIIQPRVSWLIWIQLLLLILVFALYCLTIFAIDFSKINTDSNSTAAIPSSSSSTSTSRFVSEIAHNHKNVSMHNIRIDSDPSRNAQVNIEQSTREEIASSMSRRIRQTGEGSVVGGEGCKETKLEPHPRSYFRLAKSAFLRCVGLDSSTANSVPEERQRPESTKSKRS</sequence>
<dbReference type="RefSeq" id="XP_023007256.1">
    <property type="nucleotide sequence ID" value="XM_023151488.1"/>
</dbReference>
<name>A0A6J1L017_CUCMA</name>
<feature type="region of interest" description="Disordered" evidence="1">
    <location>
        <begin position="153"/>
        <end position="175"/>
    </location>
</feature>
<feature type="transmembrane region" description="Helical" evidence="2">
    <location>
        <begin position="16"/>
        <end position="39"/>
    </location>
</feature>
<dbReference type="PANTHER" id="PTHR35771">
    <property type="entry name" value="TRANSMEMBRANE PROTEIN-RELATED"/>
    <property type="match status" value="1"/>
</dbReference>
<gene>
    <name evidence="4" type="primary">LOC111499795</name>
</gene>
<evidence type="ECO:0000313" key="3">
    <source>
        <dbReference type="Proteomes" id="UP000504608"/>
    </source>
</evidence>
<keyword evidence="3" id="KW-1185">Reference proteome</keyword>
<keyword evidence="2" id="KW-0812">Transmembrane</keyword>
<dbReference type="AlphaFoldDB" id="A0A6J1L017"/>
<keyword evidence="2" id="KW-0472">Membrane</keyword>
<evidence type="ECO:0000256" key="1">
    <source>
        <dbReference type="SAM" id="MobiDB-lite"/>
    </source>
</evidence>
<organism evidence="3 4">
    <name type="scientific">Cucurbita maxima</name>
    <name type="common">Pumpkin</name>
    <name type="synonym">Winter squash</name>
    <dbReference type="NCBI Taxonomy" id="3661"/>
    <lineage>
        <taxon>Eukaryota</taxon>
        <taxon>Viridiplantae</taxon>
        <taxon>Streptophyta</taxon>
        <taxon>Embryophyta</taxon>
        <taxon>Tracheophyta</taxon>
        <taxon>Spermatophyta</taxon>
        <taxon>Magnoliopsida</taxon>
        <taxon>eudicotyledons</taxon>
        <taxon>Gunneridae</taxon>
        <taxon>Pentapetalae</taxon>
        <taxon>rosids</taxon>
        <taxon>fabids</taxon>
        <taxon>Cucurbitales</taxon>
        <taxon>Cucurbitaceae</taxon>
        <taxon>Cucurbiteae</taxon>
        <taxon>Cucurbita</taxon>
    </lineage>
</organism>
<evidence type="ECO:0000313" key="4">
    <source>
        <dbReference type="RefSeq" id="XP_023007256.1"/>
    </source>
</evidence>
<feature type="compositionally biased region" description="Basic and acidic residues" evidence="1">
    <location>
        <begin position="161"/>
        <end position="175"/>
    </location>
</feature>
<dbReference type="PANTHER" id="PTHR35771:SF3">
    <property type="entry name" value="TRANSMEMBRANE PROTEIN"/>
    <property type="match status" value="1"/>
</dbReference>
<dbReference type="GeneID" id="111499795"/>
<reference evidence="4" key="1">
    <citation type="submission" date="2025-08" db="UniProtKB">
        <authorList>
            <consortium name="RefSeq"/>
        </authorList>
    </citation>
    <scope>IDENTIFICATION</scope>
    <source>
        <tissue evidence="4">Young leaves</tissue>
    </source>
</reference>
<keyword evidence="2" id="KW-1133">Transmembrane helix</keyword>
<accession>A0A6J1L017</accession>